<dbReference type="SUPFAM" id="SSF53383">
    <property type="entry name" value="PLP-dependent transferases"/>
    <property type="match status" value="1"/>
</dbReference>
<feature type="domain" description="Aminotransferase class I/classII large" evidence="3">
    <location>
        <begin position="43"/>
        <end position="397"/>
    </location>
</feature>
<comment type="similarity">
    <text evidence="1">Belongs to the class-I pyridoxal-phosphate-dependent aminotransferase family.</text>
</comment>
<dbReference type="InterPro" id="IPR004839">
    <property type="entry name" value="Aminotransferase_I/II_large"/>
</dbReference>
<reference evidence="4 5" key="1">
    <citation type="journal article" date="2016" name="Genome Biol. Evol.">
        <title>Divergent and convergent evolution of fungal pathogenicity.</title>
        <authorList>
            <person name="Shang Y."/>
            <person name="Xiao G."/>
            <person name="Zheng P."/>
            <person name="Cen K."/>
            <person name="Zhan S."/>
            <person name="Wang C."/>
        </authorList>
    </citation>
    <scope>NUCLEOTIDE SEQUENCE [LARGE SCALE GENOMIC DNA]</scope>
    <source>
        <strain evidence="4 5">RCEF 264</strain>
    </source>
</reference>
<dbReference type="Gene3D" id="3.40.640.10">
    <property type="entry name" value="Type I PLP-dependent aspartate aminotransferase-like (Major domain)"/>
    <property type="match status" value="1"/>
</dbReference>
<name>A0A162IC41_9HYPO</name>
<evidence type="ECO:0000259" key="3">
    <source>
        <dbReference type="Pfam" id="PF00155"/>
    </source>
</evidence>
<dbReference type="Pfam" id="PF00155">
    <property type="entry name" value="Aminotran_1_2"/>
    <property type="match status" value="1"/>
</dbReference>
<dbReference type="InterPro" id="IPR015422">
    <property type="entry name" value="PyrdxlP-dep_Trfase_small"/>
</dbReference>
<dbReference type="GO" id="GO:0030170">
    <property type="term" value="F:pyridoxal phosphate binding"/>
    <property type="evidence" value="ECO:0007669"/>
    <property type="project" value="InterPro"/>
</dbReference>
<evidence type="ECO:0000256" key="1">
    <source>
        <dbReference type="ARBA" id="ARBA00007441"/>
    </source>
</evidence>
<evidence type="ECO:0000313" key="5">
    <source>
        <dbReference type="Proteomes" id="UP000076874"/>
    </source>
</evidence>
<proteinExistence type="inferred from homology"/>
<keyword evidence="2" id="KW-0663">Pyridoxal phosphate</keyword>
<dbReference type="AlphaFoldDB" id="A0A162IC41"/>
<dbReference type="CDD" id="cd00609">
    <property type="entry name" value="AAT_like"/>
    <property type="match status" value="1"/>
</dbReference>
<dbReference type="EMBL" id="AZHD01000021">
    <property type="protein sequence ID" value="OAA55005.1"/>
    <property type="molecule type" value="Genomic_DNA"/>
</dbReference>
<dbReference type="InterPro" id="IPR050478">
    <property type="entry name" value="Ethylene_sulfur-biosynth"/>
</dbReference>
<dbReference type="GO" id="GO:0008483">
    <property type="term" value="F:transaminase activity"/>
    <property type="evidence" value="ECO:0007669"/>
    <property type="project" value="TreeGrafter"/>
</dbReference>
<protein>
    <submittedName>
        <fullName evidence="4">Pyridoxal phosphate-dependent transferase, major domain protein</fullName>
    </submittedName>
</protein>
<dbReference type="Gene3D" id="3.90.1150.10">
    <property type="entry name" value="Aspartate Aminotransferase, domain 1"/>
    <property type="match status" value="1"/>
</dbReference>
<keyword evidence="5" id="KW-1185">Reference proteome</keyword>
<organism evidence="4 5">
    <name type="scientific">Niveomyces insectorum RCEF 264</name>
    <dbReference type="NCBI Taxonomy" id="1081102"/>
    <lineage>
        <taxon>Eukaryota</taxon>
        <taxon>Fungi</taxon>
        <taxon>Dikarya</taxon>
        <taxon>Ascomycota</taxon>
        <taxon>Pezizomycotina</taxon>
        <taxon>Sordariomycetes</taxon>
        <taxon>Hypocreomycetidae</taxon>
        <taxon>Hypocreales</taxon>
        <taxon>Cordycipitaceae</taxon>
        <taxon>Niveomyces</taxon>
    </lineage>
</organism>
<dbReference type="PROSITE" id="PS00105">
    <property type="entry name" value="AA_TRANSFER_CLASS_1"/>
    <property type="match status" value="1"/>
</dbReference>
<dbReference type="Proteomes" id="UP000076874">
    <property type="component" value="Unassembled WGS sequence"/>
</dbReference>
<evidence type="ECO:0000313" key="4">
    <source>
        <dbReference type="EMBL" id="OAA55005.1"/>
    </source>
</evidence>
<evidence type="ECO:0000256" key="2">
    <source>
        <dbReference type="ARBA" id="ARBA00022898"/>
    </source>
</evidence>
<gene>
    <name evidence="4" type="ORF">SPI_08509</name>
</gene>
<accession>A0A162IC41</accession>
<dbReference type="PRINTS" id="PR00753">
    <property type="entry name" value="ACCSYNTHASE"/>
</dbReference>
<dbReference type="STRING" id="1081102.A0A162IC41"/>
<comment type="caution">
    <text evidence="4">The sequence shown here is derived from an EMBL/GenBank/DDBJ whole genome shotgun (WGS) entry which is preliminary data.</text>
</comment>
<dbReference type="InterPro" id="IPR004838">
    <property type="entry name" value="NHTrfase_class1_PyrdxlP-BS"/>
</dbReference>
<sequence length="407" mass="44106">MLSSRGAKSAASIDIPWRFAPGGNNPYDAVSNPTGVISFATAENNLMHEELHHFVQKNVSIPQSAYAYRYSTMGGTRFPAALAAHINTFFRPAAPVRAQDVITASGLTAIHELLGYSLADPGEGILVSRPIYGRFELDFGNTSALRMVYADMDGVVDPLSAAAVPKYAAALQTAQQHGIRVRALLIVNPNNPLGRTYTPDALRALMAFCEANSLHLVSDEVYALTAEEGTFTSVLSLDCAGLVDENRVHVLYGMSKDFAAAGLRLGSLVTRNTSLRKAVACNMRFHNPSGPSIAIGTAILNDTAFVASFMALSRARLHDSRAFTMRVLDEAGVRYQKANAGFFLFIDLSPWLEGPATDGHDREYSLAQKLLDAGVGLHPCEEHADTEGQFRLVFSQEREILTEGLKR</sequence>
<dbReference type="PANTHER" id="PTHR43795:SF39">
    <property type="entry name" value="AMINOTRANSFERASE CLASS I_CLASSII DOMAIN-CONTAINING PROTEIN"/>
    <property type="match status" value="1"/>
</dbReference>
<dbReference type="InterPro" id="IPR015421">
    <property type="entry name" value="PyrdxlP-dep_Trfase_major"/>
</dbReference>
<dbReference type="GO" id="GO:0006520">
    <property type="term" value="P:amino acid metabolic process"/>
    <property type="evidence" value="ECO:0007669"/>
    <property type="project" value="TreeGrafter"/>
</dbReference>
<dbReference type="InterPro" id="IPR015424">
    <property type="entry name" value="PyrdxlP-dep_Trfase"/>
</dbReference>
<keyword evidence="4" id="KW-0808">Transferase</keyword>
<dbReference type="PANTHER" id="PTHR43795">
    <property type="entry name" value="BIFUNCTIONAL ASPARTATE AMINOTRANSFERASE AND GLUTAMATE/ASPARTATE-PREPHENATE AMINOTRANSFERASE-RELATED"/>
    <property type="match status" value="1"/>
</dbReference>
<dbReference type="OrthoDB" id="7042322at2759"/>